<dbReference type="InterPro" id="IPR036291">
    <property type="entry name" value="NAD(P)-bd_dom_sf"/>
</dbReference>
<dbReference type="AlphaFoldDB" id="A0A6P8DSA3"/>
<dbReference type="Pfam" id="PF00106">
    <property type="entry name" value="adh_short"/>
    <property type="match status" value="2"/>
</dbReference>
<dbReference type="PANTHER" id="PTHR43490">
    <property type="entry name" value="(+)-NEOMENTHOL DEHYDROGENASE"/>
    <property type="match status" value="1"/>
</dbReference>
<keyword evidence="2" id="KW-0521">NADP</keyword>
<reference evidence="5" key="1">
    <citation type="journal article" date="2020" name="Plant Biotechnol. J.">
        <title>The pomegranate (Punica granatum L.) draft genome dissects genetic divergence between soft- and hard-seeded cultivars.</title>
        <authorList>
            <person name="Luo X."/>
            <person name="Li H."/>
            <person name="Wu Z."/>
            <person name="Yao W."/>
            <person name="Zhao P."/>
            <person name="Cao D."/>
            <person name="Yu H."/>
            <person name="Li K."/>
            <person name="Poudel K."/>
            <person name="Zhao D."/>
            <person name="Zhang F."/>
            <person name="Xia X."/>
            <person name="Chen L."/>
            <person name="Wang Q."/>
            <person name="Jing D."/>
            <person name="Cao S."/>
        </authorList>
    </citation>
    <scope>NUCLEOTIDE SEQUENCE [LARGE SCALE GENOMIC DNA]</scope>
    <source>
        <strain evidence="5">cv. Tunisia</strain>
    </source>
</reference>
<dbReference type="GO" id="GO:0016491">
    <property type="term" value="F:oxidoreductase activity"/>
    <property type="evidence" value="ECO:0007669"/>
    <property type="project" value="UniProtKB-KW"/>
</dbReference>
<protein>
    <submittedName>
        <fullName evidence="6">Short-chain dehydrogenase/reductase 2b-like isoform X1</fullName>
    </submittedName>
</protein>
<dbReference type="GeneID" id="116210548"/>
<evidence type="ECO:0000256" key="2">
    <source>
        <dbReference type="ARBA" id="ARBA00022857"/>
    </source>
</evidence>
<dbReference type="FunFam" id="3.40.50.720:FF:000312">
    <property type="entry name" value="(+)-neomenthol dehydrogenase"/>
    <property type="match status" value="1"/>
</dbReference>
<dbReference type="Proteomes" id="UP000515151">
    <property type="component" value="Chromosome 6"/>
</dbReference>
<keyword evidence="5" id="KW-1185">Reference proteome</keyword>
<dbReference type="RefSeq" id="XP_031400302.1">
    <property type="nucleotide sequence ID" value="XM_031544442.1"/>
</dbReference>
<keyword evidence="3" id="KW-0560">Oxidoreductase</keyword>
<accession>A0A6P8DSA3</accession>
<comment type="similarity">
    <text evidence="1 4">Belongs to the short-chain dehydrogenases/reductases (SDR) family.</text>
</comment>
<dbReference type="GO" id="GO:0016020">
    <property type="term" value="C:membrane"/>
    <property type="evidence" value="ECO:0007669"/>
    <property type="project" value="TreeGrafter"/>
</dbReference>
<evidence type="ECO:0000256" key="4">
    <source>
        <dbReference type="RuleBase" id="RU000363"/>
    </source>
</evidence>
<evidence type="ECO:0000313" key="6">
    <source>
        <dbReference type="RefSeq" id="XP_031400302.1"/>
    </source>
</evidence>
<dbReference type="PANTHER" id="PTHR43490:SF73">
    <property type="entry name" value="OS07G0685800 PROTEIN"/>
    <property type="match status" value="1"/>
</dbReference>
<dbReference type="OrthoDB" id="1933717at2759"/>
<dbReference type="PRINTS" id="PR00081">
    <property type="entry name" value="GDHRDH"/>
</dbReference>
<gene>
    <name evidence="6" type="primary">LOC116210548</name>
</gene>
<dbReference type="PRINTS" id="PR00080">
    <property type="entry name" value="SDRFAMILY"/>
</dbReference>
<evidence type="ECO:0000256" key="1">
    <source>
        <dbReference type="ARBA" id="ARBA00006484"/>
    </source>
</evidence>
<dbReference type="SUPFAM" id="SSF51735">
    <property type="entry name" value="NAD(P)-binding Rossmann-fold domains"/>
    <property type="match status" value="1"/>
</dbReference>
<proteinExistence type="inferred from homology"/>
<evidence type="ECO:0000256" key="3">
    <source>
        <dbReference type="ARBA" id="ARBA00023002"/>
    </source>
</evidence>
<dbReference type="Gene3D" id="3.40.50.720">
    <property type="entry name" value="NAD(P)-binding Rossmann-like Domain"/>
    <property type="match status" value="1"/>
</dbReference>
<dbReference type="InterPro" id="IPR002347">
    <property type="entry name" value="SDR_fam"/>
</dbReference>
<organism evidence="5 6">
    <name type="scientific">Punica granatum</name>
    <name type="common">Pomegranate</name>
    <dbReference type="NCBI Taxonomy" id="22663"/>
    <lineage>
        <taxon>Eukaryota</taxon>
        <taxon>Viridiplantae</taxon>
        <taxon>Streptophyta</taxon>
        <taxon>Embryophyta</taxon>
        <taxon>Tracheophyta</taxon>
        <taxon>Spermatophyta</taxon>
        <taxon>Magnoliopsida</taxon>
        <taxon>eudicotyledons</taxon>
        <taxon>Gunneridae</taxon>
        <taxon>Pentapetalae</taxon>
        <taxon>rosids</taxon>
        <taxon>malvids</taxon>
        <taxon>Myrtales</taxon>
        <taxon>Lythraceae</taxon>
        <taxon>Punica</taxon>
    </lineage>
</organism>
<dbReference type="InterPro" id="IPR020904">
    <property type="entry name" value="Sc_DH/Rdtase_CS"/>
</dbReference>
<name>A0A6P8DSA3_PUNGR</name>
<evidence type="ECO:0000313" key="5">
    <source>
        <dbReference type="Proteomes" id="UP000515151"/>
    </source>
</evidence>
<dbReference type="PROSITE" id="PS00061">
    <property type="entry name" value="ADH_SHORT"/>
    <property type="match status" value="1"/>
</dbReference>
<reference evidence="6" key="2">
    <citation type="submission" date="2025-08" db="UniProtKB">
        <authorList>
            <consortium name="RefSeq"/>
        </authorList>
    </citation>
    <scope>IDENTIFICATION</scope>
    <source>
        <tissue evidence="6">Leaf</tissue>
    </source>
</reference>
<sequence length="377" mass="40991">MASLSRAELWQSSSSRSHWAEETSISASALRSSKVLPSASSPRKLTSFPLRFSSKSIAHRQSSIRSSGPAQMAANGKPSAQKRYAVITGANKGIGFETARQLASKGVTVILTARNEKRGLEAASKLREMGFPDVVFHQLDVLDPTSVESLALFSKEKFGSLDILVNNAGASGVITDEDALRALNLDPADWLAGKVVDLLQGVIRQTYESAELCLNTNYYGVKRVTEALLPLLQLSPSGARIVNISSLRSELRRIPNEQTRKKLGDLDTLTEEKIDAVLQKFLRDLKADKLEENGWSTMLPAYSISKAALNAYTRVLAKNYPSMCINCVHPGYVNTDINWHTGPMTVEEGARGPVMLALLPEGSPTGCYFDQTEGAGF</sequence>